<protein>
    <submittedName>
        <fullName evidence="1">Uncharacterized protein</fullName>
    </submittedName>
</protein>
<sequence length="117" mass="13224">MRHNEAMSEDPRLPTVRAISDLPAISAEQYQHVGRYAGAAVMHVFEQIGGAARMTAWADQNPTDFYTKLFPKMISRSQQVDVSATLTIDDAIDRLERQNNLITTEFTEVEDATFYDL</sequence>
<dbReference type="Proteomes" id="UP000815677">
    <property type="component" value="Unassembled WGS sequence"/>
</dbReference>
<dbReference type="EMBL" id="DF837701">
    <property type="protein sequence ID" value="GAT42299.1"/>
    <property type="molecule type" value="Genomic_DNA"/>
</dbReference>
<name>A0ABQ0KTW2_MYCCL</name>
<evidence type="ECO:0000313" key="1">
    <source>
        <dbReference type="EMBL" id="GAT42299.1"/>
    </source>
</evidence>
<organism evidence="1 2">
    <name type="scientific">Mycena chlorophos</name>
    <name type="common">Agaric fungus</name>
    <name type="synonym">Agaricus chlorophos</name>
    <dbReference type="NCBI Taxonomy" id="658473"/>
    <lineage>
        <taxon>Eukaryota</taxon>
        <taxon>Fungi</taxon>
        <taxon>Dikarya</taxon>
        <taxon>Basidiomycota</taxon>
        <taxon>Agaricomycotina</taxon>
        <taxon>Agaricomycetes</taxon>
        <taxon>Agaricomycetidae</taxon>
        <taxon>Agaricales</taxon>
        <taxon>Marasmiineae</taxon>
        <taxon>Mycenaceae</taxon>
        <taxon>Mycena</taxon>
    </lineage>
</organism>
<proteinExistence type="predicted"/>
<evidence type="ECO:0000313" key="2">
    <source>
        <dbReference type="Proteomes" id="UP000815677"/>
    </source>
</evidence>
<accession>A0ABQ0KTW2</accession>
<reference evidence="1" key="1">
    <citation type="submission" date="2014-09" db="EMBL/GenBank/DDBJ databases">
        <title>Genome sequence of the luminous mushroom Mycena chlorophos for searching fungal bioluminescence genes.</title>
        <authorList>
            <person name="Tanaka Y."/>
            <person name="Kasuga D."/>
            <person name="Oba Y."/>
            <person name="Hase S."/>
            <person name="Sato K."/>
            <person name="Oba Y."/>
            <person name="Sakakibara Y."/>
        </authorList>
    </citation>
    <scope>NUCLEOTIDE SEQUENCE</scope>
</reference>
<keyword evidence="2" id="KW-1185">Reference proteome</keyword>
<gene>
    <name evidence="1" type="ORF">MCHLO_00018</name>
</gene>